<keyword evidence="2" id="KW-1133">Transmembrane helix</keyword>
<evidence type="ECO:0000256" key="1">
    <source>
        <dbReference type="SAM" id="MobiDB-lite"/>
    </source>
</evidence>
<evidence type="ECO:0000256" key="2">
    <source>
        <dbReference type="SAM" id="Phobius"/>
    </source>
</evidence>
<feature type="transmembrane region" description="Helical" evidence="2">
    <location>
        <begin position="117"/>
        <end position="140"/>
    </location>
</feature>
<keyword evidence="2" id="KW-0472">Membrane</keyword>
<keyword evidence="3" id="KW-0732">Signal</keyword>
<feature type="region of interest" description="Disordered" evidence="1">
    <location>
        <begin position="67"/>
        <end position="111"/>
    </location>
</feature>
<protein>
    <submittedName>
        <fullName evidence="4">Uncharacterized protein</fullName>
    </submittedName>
</protein>
<feature type="compositionally biased region" description="Polar residues" evidence="1">
    <location>
        <begin position="188"/>
        <end position="217"/>
    </location>
</feature>
<name>A0ABR3V0A0_9PEZI</name>
<sequence length="292" mass="28728">MSVRWMLIGAGFIDVFSAGSSVCASINGVAGFNGGGFGGVTSTQTVGRTKSVVVVTRTNGSGSVITSFVTGPTGGSNNNGGSGGSGSNTNNGGSGNNSGDQGSASKSSSGSGLSKGAIAGIAVGAAVGGILACVLAFFLWRSCQRKQNSQQGTVTDAAGAPQMVQQPQPPPAAAPFVGGKPELDAQGRPTTSVSPVSQPQVGTGGSTQHSVVSTPSPAQGAGYQPPLQPTHELHAGNQWPQGYYSGQQQQVYAAAPAAGYGVPGSGVTQPYGRGYAANSGPYEMPASPPPRP</sequence>
<feature type="region of interest" description="Disordered" evidence="1">
    <location>
        <begin position="267"/>
        <end position="292"/>
    </location>
</feature>
<feature type="compositionally biased region" description="Low complexity" evidence="1">
    <location>
        <begin position="97"/>
        <end position="111"/>
    </location>
</feature>
<feature type="chain" id="PRO_5045477660" evidence="3">
    <location>
        <begin position="19"/>
        <end position="292"/>
    </location>
</feature>
<organism evidence="4 5">
    <name type="scientific">Phialemonium thermophilum</name>
    <dbReference type="NCBI Taxonomy" id="223376"/>
    <lineage>
        <taxon>Eukaryota</taxon>
        <taxon>Fungi</taxon>
        <taxon>Dikarya</taxon>
        <taxon>Ascomycota</taxon>
        <taxon>Pezizomycotina</taxon>
        <taxon>Sordariomycetes</taxon>
        <taxon>Sordariomycetidae</taxon>
        <taxon>Cephalothecales</taxon>
        <taxon>Cephalothecaceae</taxon>
        <taxon>Phialemonium</taxon>
    </lineage>
</organism>
<proteinExistence type="predicted"/>
<dbReference type="Proteomes" id="UP001586593">
    <property type="component" value="Unassembled WGS sequence"/>
</dbReference>
<feature type="compositionally biased region" description="Gly residues" evidence="1">
    <location>
        <begin position="72"/>
        <end position="96"/>
    </location>
</feature>
<evidence type="ECO:0000313" key="5">
    <source>
        <dbReference type="Proteomes" id="UP001586593"/>
    </source>
</evidence>
<evidence type="ECO:0000313" key="4">
    <source>
        <dbReference type="EMBL" id="KAL1835177.1"/>
    </source>
</evidence>
<gene>
    <name evidence="4" type="ORF">VTK73DRAFT_6100</name>
</gene>
<dbReference type="EMBL" id="JAZHXJ010003427">
    <property type="protein sequence ID" value="KAL1835177.1"/>
    <property type="molecule type" value="Genomic_DNA"/>
</dbReference>
<keyword evidence="2" id="KW-0812">Transmembrane</keyword>
<reference evidence="4 5" key="1">
    <citation type="journal article" date="2024" name="Commun. Biol.">
        <title>Comparative genomic analysis of thermophilic fungi reveals convergent evolutionary adaptations and gene losses.</title>
        <authorList>
            <person name="Steindorff A.S."/>
            <person name="Aguilar-Pontes M.V."/>
            <person name="Robinson A.J."/>
            <person name="Andreopoulos B."/>
            <person name="LaButti K."/>
            <person name="Kuo A."/>
            <person name="Mondo S."/>
            <person name="Riley R."/>
            <person name="Otillar R."/>
            <person name="Haridas S."/>
            <person name="Lipzen A."/>
            <person name="Grimwood J."/>
            <person name="Schmutz J."/>
            <person name="Clum A."/>
            <person name="Reid I.D."/>
            <person name="Moisan M.C."/>
            <person name="Butler G."/>
            <person name="Nguyen T.T.M."/>
            <person name="Dewar K."/>
            <person name="Conant G."/>
            <person name="Drula E."/>
            <person name="Henrissat B."/>
            <person name="Hansel C."/>
            <person name="Singer S."/>
            <person name="Hutchinson M.I."/>
            <person name="de Vries R.P."/>
            <person name="Natvig D.O."/>
            <person name="Powell A.J."/>
            <person name="Tsang A."/>
            <person name="Grigoriev I.V."/>
        </authorList>
    </citation>
    <scope>NUCLEOTIDE SEQUENCE [LARGE SCALE GENOMIC DNA]</scope>
    <source>
        <strain evidence="4 5">ATCC 24622</strain>
    </source>
</reference>
<feature type="signal peptide" evidence="3">
    <location>
        <begin position="1"/>
        <end position="18"/>
    </location>
</feature>
<comment type="caution">
    <text evidence="4">The sequence shown here is derived from an EMBL/GenBank/DDBJ whole genome shotgun (WGS) entry which is preliminary data.</text>
</comment>
<keyword evidence="5" id="KW-1185">Reference proteome</keyword>
<evidence type="ECO:0000256" key="3">
    <source>
        <dbReference type="SAM" id="SignalP"/>
    </source>
</evidence>
<feature type="region of interest" description="Disordered" evidence="1">
    <location>
        <begin position="161"/>
        <end position="242"/>
    </location>
</feature>
<accession>A0ABR3V0A0</accession>